<dbReference type="CDD" id="cd00055">
    <property type="entry name" value="EGF_Lam"/>
    <property type="match status" value="1"/>
</dbReference>
<sequence length="464" mass="52840">DLKNFAVVQTTALRAMQLSTFTMLPSYVWFFAIAFPNPGYSQGETENEYIDFASTEANSNNDESHLVGRSFALFEKRIQSYIDYGRRWQMAVISNKSRFLEEVDEYLTRLPRNATKMVISSSRDVCHCEGRWMTPCPIRCLYSCYVKNTDSYTINNGWRHEDDCRGIQMHDCRCHEHSSTSCYENQLLNCFNQTTDYVQADKSCKQYSVNKPNLVRSYELILNLLMEPLKMYFRSLESRLSFLKQATFTINSLSNIAGPKCTDFQDSTECTPGIDQLISEEETIYAQMRTNFFLELIKIQSKIQTASMKVEKLKQGTIDSINRSIKGYSCCLKSLDFAIDDYDCSDVTSPYPTQLSVSDSECECDPLGSYEPTCNSEGSCSCRPHFDGKLCNRCEDGFYNHPLCEALTATTEAETAPPTTDVSPRDRCFAVGGRFSCYSGKIINCSWVCDGARDCRYGEDELNC</sequence>
<dbReference type="SUPFAM" id="SSF57424">
    <property type="entry name" value="LDL receptor-like module"/>
    <property type="match status" value="1"/>
</dbReference>
<dbReference type="PROSITE" id="PS50027">
    <property type="entry name" value="EGF_LAM_2"/>
    <property type="match status" value="1"/>
</dbReference>
<dbReference type="InterPro" id="IPR002049">
    <property type="entry name" value="LE_dom"/>
</dbReference>
<dbReference type="Pfam" id="PF00057">
    <property type="entry name" value="Ldl_recept_a"/>
    <property type="match status" value="1"/>
</dbReference>
<dbReference type="GO" id="GO:0048513">
    <property type="term" value="P:animal organ development"/>
    <property type="evidence" value="ECO:0007669"/>
    <property type="project" value="UniProtKB-ARBA"/>
</dbReference>
<evidence type="ECO:0000259" key="4">
    <source>
        <dbReference type="PROSITE" id="PS50027"/>
    </source>
</evidence>
<name>A0A0A9Y1N2_LYGHE</name>
<dbReference type="PROSITE" id="PS50068">
    <property type="entry name" value="LDLRA_2"/>
    <property type="match status" value="1"/>
</dbReference>
<reference evidence="5" key="1">
    <citation type="journal article" date="2014" name="PLoS ONE">
        <title>Transcriptome-Based Identification of ABC Transporters in the Western Tarnished Plant Bug Lygus hesperus.</title>
        <authorList>
            <person name="Hull J.J."/>
            <person name="Chaney K."/>
            <person name="Geib S.M."/>
            <person name="Fabrick J.A."/>
            <person name="Brent C.S."/>
            <person name="Walsh D."/>
            <person name="Lavine L.C."/>
        </authorList>
    </citation>
    <scope>NUCLEOTIDE SEQUENCE</scope>
</reference>
<feature type="domain" description="Laminin EGF-like" evidence="4">
    <location>
        <begin position="362"/>
        <end position="406"/>
    </location>
</feature>
<dbReference type="InterPro" id="IPR036055">
    <property type="entry name" value="LDL_receptor-like_sf"/>
</dbReference>
<dbReference type="PROSITE" id="PS01248">
    <property type="entry name" value="EGF_LAM_1"/>
    <property type="match status" value="1"/>
</dbReference>
<feature type="disulfide bond" evidence="3">
    <location>
        <begin position="362"/>
        <end position="374"/>
    </location>
</feature>
<evidence type="ECO:0000256" key="1">
    <source>
        <dbReference type="ARBA" id="ARBA00023157"/>
    </source>
</evidence>
<dbReference type="Gene3D" id="4.10.400.10">
    <property type="entry name" value="Low-density Lipoprotein Receptor"/>
    <property type="match status" value="1"/>
</dbReference>
<dbReference type="GO" id="GO:0048731">
    <property type="term" value="P:system development"/>
    <property type="evidence" value="ECO:0007669"/>
    <property type="project" value="UniProtKB-ARBA"/>
</dbReference>
<proteinExistence type="predicted"/>
<gene>
    <name evidence="5" type="primary">LanA_3</name>
    <name evidence="5" type="ORF">CM83_59092</name>
</gene>
<accession>A0A0A9Y1N2</accession>
<dbReference type="SUPFAM" id="SSF57196">
    <property type="entry name" value="EGF/Laminin"/>
    <property type="match status" value="1"/>
</dbReference>
<dbReference type="InterPro" id="IPR002172">
    <property type="entry name" value="LDrepeatLR_classA_rpt"/>
</dbReference>
<dbReference type="AlphaFoldDB" id="A0A0A9Y1N2"/>
<comment type="caution">
    <text evidence="3">Lacks conserved residue(s) required for the propagation of feature annotation.</text>
</comment>
<organism evidence="5">
    <name type="scientific">Lygus hesperus</name>
    <name type="common">Western plant bug</name>
    <dbReference type="NCBI Taxonomy" id="30085"/>
    <lineage>
        <taxon>Eukaryota</taxon>
        <taxon>Metazoa</taxon>
        <taxon>Ecdysozoa</taxon>
        <taxon>Arthropoda</taxon>
        <taxon>Hexapoda</taxon>
        <taxon>Insecta</taxon>
        <taxon>Pterygota</taxon>
        <taxon>Neoptera</taxon>
        <taxon>Paraneoptera</taxon>
        <taxon>Hemiptera</taxon>
        <taxon>Heteroptera</taxon>
        <taxon>Panheteroptera</taxon>
        <taxon>Cimicomorpha</taxon>
        <taxon>Miridae</taxon>
        <taxon>Mirini</taxon>
        <taxon>Lygus</taxon>
    </lineage>
</organism>
<evidence type="ECO:0000313" key="5">
    <source>
        <dbReference type="EMBL" id="JAG23435.1"/>
    </source>
</evidence>
<feature type="disulfide bond" evidence="2">
    <location>
        <begin position="437"/>
        <end position="455"/>
    </location>
</feature>
<protein>
    <submittedName>
        <fullName evidence="5">Laminin subunit alpha</fullName>
    </submittedName>
</protein>
<dbReference type="SMART" id="SM00180">
    <property type="entry name" value="EGF_Lam"/>
    <property type="match status" value="1"/>
</dbReference>
<evidence type="ECO:0000256" key="3">
    <source>
        <dbReference type="PROSITE-ProRule" id="PRU00460"/>
    </source>
</evidence>
<feature type="disulfide bond" evidence="3">
    <location>
        <begin position="382"/>
        <end position="391"/>
    </location>
</feature>
<feature type="non-terminal residue" evidence="5">
    <location>
        <position position="1"/>
    </location>
</feature>
<reference evidence="5" key="2">
    <citation type="submission" date="2014-07" db="EMBL/GenBank/DDBJ databases">
        <authorList>
            <person name="Hull J."/>
        </authorList>
    </citation>
    <scope>NUCLEOTIDE SEQUENCE</scope>
</reference>
<dbReference type="Pfam" id="PF00053">
    <property type="entry name" value="EGF_laminin"/>
    <property type="match status" value="1"/>
</dbReference>
<dbReference type="Gene3D" id="2.10.25.10">
    <property type="entry name" value="Laminin"/>
    <property type="match status" value="1"/>
</dbReference>
<dbReference type="EMBL" id="GBHO01020169">
    <property type="protein sequence ID" value="JAG23435.1"/>
    <property type="molecule type" value="Transcribed_RNA"/>
</dbReference>
<keyword evidence="1 3" id="KW-1015">Disulfide bond</keyword>
<dbReference type="CDD" id="cd00112">
    <property type="entry name" value="LDLa"/>
    <property type="match status" value="1"/>
</dbReference>
<evidence type="ECO:0000256" key="2">
    <source>
        <dbReference type="PROSITE-ProRule" id="PRU00124"/>
    </source>
</evidence>
<feature type="disulfide bond" evidence="2">
    <location>
        <begin position="449"/>
        <end position="464"/>
    </location>
</feature>
<keyword evidence="3" id="KW-0424">Laminin EGF-like domain</keyword>